<dbReference type="GO" id="GO:0000160">
    <property type="term" value="P:phosphorelay signal transduction system"/>
    <property type="evidence" value="ECO:0007669"/>
    <property type="project" value="UniProtKB-KW"/>
</dbReference>
<evidence type="ECO:0000313" key="6">
    <source>
        <dbReference type="EMBL" id="NYD31861.1"/>
    </source>
</evidence>
<feature type="transmembrane region" description="Helical" evidence="4">
    <location>
        <begin position="504"/>
        <end position="521"/>
    </location>
</feature>
<accession>A0A852RE49</accession>
<feature type="transmembrane region" description="Helical" evidence="4">
    <location>
        <begin position="143"/>
        <end position="160"/>
    </location>
</feature>
<keyword evidence="1" id="KW-0808">Transferase</keyword>
<dbReference type="SMART" id="SM00387">
    <property type="entry name" value="HATPase_c"/>
    <property type="match status" value="1"/>
</dbReference>
<proteinExistence type="predicted"/>
<dbReference type="CDD" id="cd16917">
    <property type="entry name" value="HATPase_UhpB-NarQ-NarX-like"/>
    <property type="match status" value="1"/>
</dbReference>
<dbReference type="Gene3D" id="3.30.565.10">
    <property type="entry name" value="Histidine kinase-like ATPase, C-terminal domain"/>
    <property type="match status" value="1"/>
</dbReference>
<keyword evidence="7" id="KW-1185">Reference proteome</keyword>
<feature type="transmembrane region" description="Helical" evidence="4">
    <location>
        <begin position="528"/>
        <end position="547"/>
    </location>
</feature>
<feature type="transmembrane region" description="Helical" evidence="4">
    <location>
        <begin position="446"/>
        <end position="464"/>
    </location>
</feature>
<dbReference type="AlphaFoldDB" id="A0A852RE49"/>
<reference evidence="6 7" key="1">
    <citation type="submission" date="2020-07" db="EMBL/GenBank/DDBJ databases">
        <title>Sequencing the genomes of 1000 actinobacteria strains.</title>
        <authorList>
            <person name="Klenk H.-P."/>
        </authorList>
    </citation>
    <scope>NUCLEOTIDE SEQUENCE [LARGE SCALE GENOMIC DNA]</scope>
    <source>
        <strain evidence="6 7">DSM 19082</strain>
    </source>
</reference>
<dbReference type="InterPro" id="IPR003594">
    <property type="entry name" value="HATPase_dom"/>
</dbReference>
<dbReference type="InterPro" id="IPR036890">
    <property type="entry name" value="HATPase_C_sf"/>
</dbReference>
<organism evidence="6 7">
    <name type="scientific">Nocardioides kongjuensis</name>
    <dbReference type="NCBI Taxonomy" id="349522"/>
    <lineage>
        <taxon>Bacteria</taxon>
        <taxon>Bacillati</taxon>
        <taxon>Actinomycetota</taxon>
        <taxon>Actinomycetes</taxon>
        <taxon>Propionibacteriales</taxon>
        <taxon>Nocardioidaceae</taxon>
        <taxon>Nocardioides</taxon>
    </lineage>
</organism>
<feature type="transmembrane region" description="Helical" evidence="4">
    <location>
        <begin position="166"/>
        <end position="187"/>
    </location>
</feature>
<comment type="caution">
    <text evidence="6">The sequence shown here is derived from an EMBL/GenBank/DDBJ whole genome shotgun (WGS) entry which is preliminary data.</text>
</comment>
<evidence type="ECO:0000313" key="7">
    <source>
        <dbReference type="Proteomes" id="UP000582231"/>
    </source>
</evidence>
<feature type="transmembrane region" description="Helical" evidence="4">
    <location>
        <begin position="117"/>
        <end position="136"/>
    </location>
</feature>
<keyword evidence="4" id="KW-0812">Transmembrane</keyword>
<evidence type="ECO:0000256" key="3">
    <source>
        <dbReference type="ARBA" id="ARBA00023012"/>
    </source>
</evidence>
<feature type="transmembrane region" description="Helical" evidence="4">
    <location>
        <begin position="553"/>
        <end position="572"/>
    </location>
</feature>
<keyword evidence="2 6" id="KW-0418">Kinase</keyword>
<dbReference type="GO" id="GO:0016301">
    <property type="term" value="F:kinase activity"/>
    <property type="evidence" value="ECO:0007669"/>
    <property type="project" value="UniProtKB-KW"/>
</dbReference>
<dbReference type="Proteomes" id="UP000582231">
    <property type="component" value="Unassembled WGS sequence"/>
</dbReference>
<keyword evidence="3" id="KW-0902">Two-component regulatory system</keyword>
<feature type="transmembrane region" description="Helical" evidence="4">
    <location>
        <begin position="423"/>
        <end position="440"/>
    </location>
</feature>
<feature type="domain" description="Histidine kinase/HSP90-like ATPase" evidence="5">
    <location>
        <begin position="310"/>
        <end position="401"/>
    </location>
</feature>
<evidence type="ECO:0000259" key="5">
    <source>
        <dbReference type="SMART" id="SM00387"/>
    </source>
</evidence>
<dbReference type="PANTHER" id="PTHR24421">
    <property type="entry name" value="NITRATE/NITRITE SENSOR PROTEIN NARX-RELATED"/>
    <property type="match status" value="1"/>
</dbReference>
<sequence>MTTGRRRDRARDLARDLVRRAGPFAPAEEGWATRTLSAAMTRTFLLMTATWQLVMLTAVVASPGPVTRLLPLLGAHAVVLVATLVARAGRLPLWLPVVSVPVLYVADWAGAASMADPLLFAGCWMMNLGSSTPAFVLRGRTSLVLALAGALLVPPAMLVTRPDLGPAFPIAVLGTQVAIVAATRVGLSYMFDFATLADEEAATAERERAAVATQEAASRASAEDARVLHDTVINTLAALASGGAAVSDATAVRERCARDIATVRALRDGAEPLTDDGGLRGASYDTRVEVRHLGLTDDALARIEAELPVARLRALRRATTELVQNAAKHAGVDEVVVRADDRDGDLVVTVADEGVGFDGRVGSGGLATSVLSRTQEAGIDVRVDTAPGRGTRVTLTVPRGDADGPGAGSDIAGVVQHLRRRACLLYAAGVAAMGFFLSVNNHPGEATPDYVMATLAALGAALAWQTTRHRDRMPWWTVAVLTGAAGTAFALSAAAVDFGREEPVLWQAVGATGLLIVVAELSPRRRAAVWAGGVYAAVVVAVAALSGRQSTDQAETIVLTAGAAGLGLLAAWRRFQGTVGEIGVRAAADQLAAWADRTRLAEREAAERSRARWRSAGLNRSLELLEAARSADDPGNPALRHKCATEEAYLRQLTLLHPDLVHVGQWFARALNEAHDSGVRLVVRSGGTDLPADVAAHLGDVVLAAVAGTPSGADLTVTLFPDPAGARITLVGAHPHLGAGVRSATGPLGATARVLPVGDQEVAEILVPA</sequence>
<protein>
    <submittedName>
        <fullName evidence="6">Signal transduction histidine kinase</fullName>
    </submittedName>
</protein>
<keyword evidence="4" id="KW-1133">Transmembrane helix</keyword>
<name>A0A852RE49_9ACTN</name>
<dbReference type="InterPro" id="IPR050482">
    <property type="entry name" value="Sensor_HK_TwoCompSys"/>
</dbReference>
<dbReference type="Pfam" id="PF02518">
    <property type="entry name" value="HATPase_c"/>
    <property type="match status" value="1"/>
</dbReference>
<dbReference type="SUPFAM" id="SSF55874">
    <property type="entry name" value="ATPase domain of HSP90 chaperone/DNA topoisomerase II/histidine kinase"/>
    <property type="match status" value="1"/>
</dbReference>
<evidence type="ECO:0000256" key="4">
    <source>
        <dbReference type="SAM" id="Phobius"/>
    </source>
</evidence>
<feature type="transmembrane region" description="Helical" evidence="4">
    <location>
        <begin position="44"/>
        <end position="63"/>
    </location>
</feature>
<dbReference type="EMBL" id="JACCBF010000001">
    <property type="protein sequence ID" value="NYD31861.1"/>
    <property type="molecule type" value="Genomic_DNA"/>
</dbReference>
<gene>
    <name evidence="6" type="ORF">BJ958_003407</name>
</gene>
<dbReference type="RefSeq" id="WP_179728120.1">
    <property type="nucleotide sequence ID" value="NZ_BAABEF010000001.1"/>
</dbReference>
<evidence type="ECO:0000256" key="1">
    <source>
        <dbReference type="ARBA" id="ARBA00022679"/>
    </source>
</evidence>
<evidence type="ECO:0000256" key="2">
    <source>
        <dbReference type="ARBA" id="ARBA00022777"/>
    </source>
</evidence>
<keyword evidence="4" id="KW-0472">Membrane</keyword>
<feature type="transmembrane region" description="Helical" evidence="4">
    <location>
        <begin position="476"/>
        <end position="498"/>
    </location>
</feature>